<dbReference type="Pfam" id="PF00175">
    <property type="entry name" value="NAD_binding_1"/>
    <property type="match status" value="1"/>
</dbReference>
<sequence>MKKVEKMTVVSHRSIAKNIYECSLSGELVELMARPGQFVHLRVSDNTIPTLRRPISICSVDHQKNAFTMVYRVEGIGTHALSQKRTGDQVDVLGPLGHGFPISGLKEKSHCLLTGGGIGVPPLYELAKQLTKQGHSVATVLGFRSKEDVFYEAEFSELGATYVATEDGTLGERGFVTDVIATNRLSGDRYYACGPRPMLRAIENNMTIPGFLSLEERMGCGVGACLACVCDVKNEEGYRKVCSDGPVFKAGEVVI</sequence>
<keyword evidence="4 11" id="KW-0001">2Fe-2S</keyword>
<dbReference type="PANTHER" id="PTHR43513">
    <property type="entry name" value="DIHYDROOROTATE DEHYDROGENASE B (NAD(+)), ELECTRON TRANSFER SUBUNIT"/>
    <property type="match status" value="1"/>
</dbReference>
<feature type="domain" description="FAD-binding FR-type" evidence="14">
    <location>
        <begin position="2"/>
        <end position="102"/>
    </location>
</feature>
<dbReference type="Pfam" id="PF10418">
    <property type="entry name" value="DHODB_Fe-S_bind"/>
    <property type="match status" value="1"/>
</dbReference>
<proteinExistence type="inferred from homology"/>
<dbReference type="InterPro" id="IPR012165">
    <property type="entry name" value="Cyt_c3_hydrogenase_gsu"/>
</dbReference>
<name>A0A3M7TXN7_9BACI</name>
<evidence type="ECO:0000256" key="1">
    <source>
        <dbReference type="ARBA" id="ARBA00006422"/>
    </source>
</evidence>
<dbReference type="InterPro" id="IPR008333">
    <property type="entry name" value="Cbr1-like_FAD-bd_dom"/>
</dbReference>
<dbReference type="InterPro" id="IPR037117">
    <property type="entry name" value="Dihydroorotate_DH_ele_sf"/>
</dbReference>
<dbReference type="InterPro" id="IPR023455">
    <property type="entry name" value="Dihydroorotate_DHASE_ETsu"/>
</dbReference>
<dbReference type="HAMAP" id="MF_01211">
    <property type="entry name" value="DHODB_Fe_S_bind"/>
    <property type="match status" value="1"/>
</dbReference>
<dbReference type="SUPFAM" id="SSF52343">
    <property type="entry name" value="Ferredoxin reductase-like, C-terminal NADP-linked domain"/>
    <property type="match status" value="1"/>
</dbReference>
<dbReference type="InterPro" id="IPR019480">
    <property type="entry name" value="Dihydroorotate_DH_Fe-S-bd"/>
</dbReference>
<keyword evidence="2 11" id="KW-0813">Transport</keyword>
<gene>
    <name evidence="11" type="primary">pyrK</name>
    <name evidence="15" type="ORF">EBO34_06920</name>
</gene>
<dbReference type="InterPro" id="IPR039261">
    <property type="entry name" value="FNR_nucleotide-bd"/>
</dbReference>
<keyword evidence="7 11" id="KW-0665">Pyrimidine biosynthesis</keyword>
<evidence type="ECO:0000256" key="10">
    <source>
        <dbReference type="ARBA" id="ARBA00023014"/>
    </source>
</evidence>
<dbReference type="NCBIfam" id="NF000799">
    <property type="entry name" value="PRK00054.1-4"/>
    <property type="match status" value="1"/>
</dbReference>
<dbReference type="GO" id="GO:0050660">
    <property type="term" value="F:flavin adenine dinucleotide binding"/>
    <property type="evidence" value="ECO:0007669"/>
    <property type="project" value="InterPro"/>
</dbReference>
<comment type="cofactor">
    <cofactor evidence="11">
        <name>[2Fe-2S] cluster</name>
        <dbReference type="ChEBI" id="CHEBI:190135"/>
    </cofactor>
    <text evidence="11">Binds 1 [2Fe-2S] cluster per subunit.</text>
</comment>
<evidence type="ECO:0000256" key="2">
    <source>
        <dbReference type="ARBA" id="ARBA00022448"/>
    </source>
</evidence>
<dbReference type="PROSITE" id="PS51384">
    <property type="entry name" value="FAD_FR"/>
    <property type="match status" value="1"/>
</dbReference>
<evidence type="ECO:0000256" key="11">
    <source>
        <dbReference type="HAMAP-Rule" id="MF_01211"/>
    </source>
</evidence>
<dbReference type="Pfam" id="PF00970">
    <property type="entry name" value="FAD_binding_6"/>
    <property type="match status" value="1"/>
</dbReference>
<dbReference type="Proteomes" id="UP000278746">
    <property type="component" value="Unassembled WGS sequence"/>
</dbReference>
<evidence type="ECO:0000256" key="3">
    <source>
        <dbReference type="ARBA" id="ARBA00022630"/>
    </source>
</evidence>
<dbReference type="GO" id="GO:0051537">
    <property type="term" value="F:2 iron, 2 sulfur cluster binding"/>
    <property type="evidence" value="ECO:0007669"/>
    <property type="project" value="UniProtKB-KW"/>
</dbReference>
<evidence type="ECO:0000256" key="7">
    <source>
        <dbReference type="ARBA" id="ARBA00022975"/>
    </source>
</evidence>
<comment type="function">
    <text evidence="11">Responsible for channeling the electrons from the oxidation of dihydroorotate from the FMN redox center in the PyrD type B subunit to the ultimate electron acceptor NAD(+).</text>
</comment>
<comment type="pathway">
    <text evidence="11">Pyrimidine metabolism; UMP biosynthesis via de novo pathway; orotate from (S)-dihydroorotate (NAD(+) route): step 1/1.</text>
</comment>
<dbReference type="CDD" id="cd06218">
    <property type="entry name" value="DHOD_e_trans"/>
    <property type="match status" value="1"/>
</dbReference>
<feature type="binding site" evidence="11 12">
    <location>
        <begin position="53"/>
        <end position="56"/>
    </location>
    <ligand>
        <name>FAD</name>
        <dbReference type="ChEBI" id="CHEBI:57692"/>
    </ligand>
</feature>
<feature type="binding site" evidence="11 13">
    <location>
        <position position="225"/>
    </location>
    <ligand>
        <name>[2Fe-2S] cluster</name>
        <dbReference type="ChEBI" id="CHEBI:190135"/>
    </ligand>
</feature>
<evidence type="ECO:0000313" key="15">
    <source>
        <dbReference type="EMBL" id="RNA69662.1"/>
    </source>
</evidence>
<dbReference type="InterPro" id="IPR001433">
    <property type="entry name" value="OxRdtase_FAD/NAD-bd"/>
</dbReference>
<comment type="similarity">
    <text evidence="1 11">Belongs to the PyrK family.</text>
</comment>
<feature type="binding site" evidence="11 13">
    <location>
        <position position="220"/>
    </location>
    <ligand>
        <name>[2Fe-2S] cluster</name>
        <dbReference type="ChEBI" id="CHEBI:190135"/>
    </ligand>
</feature>
<comment type="cofactor">
    <cofactor evidence="13">
        <name>[2Fe-2S] cluster</name>
        <dbReference type="ChEBI" id="CHEBI:190135"/>
    </cofactor>
    <text evidence="13">Binds 1 [2Fe-2S] cluster per subunit.</text>
</comment>
<evidence type="ECO:0000259" key="14">
    <source>
        <dbReference type="PROSITE" id="PS51384"/>
    </source>
</evidence>
<dbReference type="GO" id="GO:0016491">
    <property type="term" value="F:oxidoreductase activity"/>
    <property type="evidence" value="ECO:0007669"/>
    <property type="project" value="InterPro"/>
</dbReference>
<dbReference type="PANTHER" id="PTHR43513:SF3">
    <property type="entry name" value="DIHYDROOROTATE DEHYDROGENASE B (NAD(+)), ELECTRON TRANSFER SUBUNIT-RELATED"/>
    <property type="match status" value="1"/>
</dbReference>
<feature type="binding site" evidence="11 12">
    <location>
        <begin position="70"/>
        <end position="72"/>
    </location>
    <ligand>
        <name>FAD</name>
        <dbReference type="ChEBI" id="CHEBI:57692"/>
    </ligand>
</feature>
<evidence type="ECO:0000256" key="6">
    <source>
        <dbReference type="ARBA" id="ARBA00022827"/>
    </source>
</evidence>
<keyword evidence="9 11" id="KW-0408">Iron</keyword>
<evidence type="ECO:0000256" key="4">
    <source>
        <dbReference type="ARBA" id="ARBA00022714"/>
    </source>
</evidence>
<organism evidence="15 16">
    <name type="scientific">Alteribacter keqinensis</name>
    <dbReference type="NCBI Taxonomy" id="2483800"/>
    <lineage>
        <taxon>Bacteria</taxon>
        <taxon>Bacillati</taxon>
        <taxon>Bacillota</taxon>
        <taxon>Bacilli</taxon>
        <taxon>Bacillales</taxon>
        <taxon>Bacillaceae</taxon>
        <taxon>Alteribacter</taxon>
    </lineage>
</organism>
<evidence type="ECO:0000256" key="13">
    <source>
        <dbReference type="PIRSR" id="PIRSR006816-2"/>
    </source>
</evidence>
<dbReference type="Gene3D" id="2.10.240.10">
    <property type="entry name" value="Dihydroorotate dehydrogenase, electron transfer subunit"/>
    <property type="match status" value="1"/>
</dbReference>
<dbReference type="Gene3D" id="2.40.30.10">
    <property type="entry name" value="Translation factors"/>
    <property type="match status" value="1"/>
</dbReference>
<dbReference type="OrthoDB" id="9778346at2"/>
<comment type="subunit">
    <text evidence="11">Heterotetramer of 2 PyrK and 2 PyrD type B subunits.</text>
</comment>
<evidence type="ECO:0000313" key="16">
    <source>
        <dbReference type="Proteomes" id="UP000278746"/>
    </source>
</evidence>
<comment type="caution">
    <text evidence="15">The sequence shown here is derived from an EMBL/GenBank/DDBJ whole genome shotgun (WGS) entry which is preliminary data.</text>
</comment>
<dbReference type="RefSeq" id="WP_122897177.1">
    <property type="nucleotide sequence ID" value="NZ_RHIB01000001.1"/>
</dbReference>
<keyword evidence="3 11" id="KW-0285">Flavoprotein</keyword>
<keyword evidence="16" id="KW-1185">Reference proteome</keyword>
<evidence type="ECO:0000256" key="8">
    <source>
        <dbReference type="ARBA" id="ARBA00022982"/>
    </source>
</evidence>
<dbReference type="Gene3D" id="3.40.50.80">
    <property type="entry name" value="Nucleotide-binding domain of ferredoxin-NADP reductase (FNR) module"/>
    <property type="match status" value="1"/>
</dbReference>
<evidence type="ECO:0000256" key="9">
    <source>
        <dbReference type="ARBA" id="ARBA00023004"/>
    </source>
</evidence>
<dbReference type="AlphaFoldDB" id="A0A3M7TXN7"/>
<dbReference type="PRINTS" id="PR00409">
    <property type="entry name" value="PHDIOXRDTASE"/>
</dbReference>
<dbReference type="GO" id="GO:0009055">
    <property type="term" value="F:electron transfer activity"/>
    <property type="evidence" value="ECO:0007669"/>
    <property type="project" value="UniProtKB-UniRule"/>
</dbReference>
<keyword evidence="8 11" id="KW-0249">Electron transport</keyword>
<dbReference type="UniPathway" id="UPA00070">
    <property type="reaction ID" value="UER00945"/>
</dbReference>
<dbReference type="InterPro" id="IPR050353">
    <property type="entry name" value="PyrK_electron_transfer"/>
</dbReference>
<dbReference type="PIRSF" id="PIRSF006816">
    <property type="entry name" value="Cyc3_hyd_g"/>
    <property type="match status" value="1"/>
</dbReference>
<reference evidence="15 16" key="1">
    <citation type="submission" date="2018-10" db="EMBL/GenBank/DDBJ databases">
        <title>Bacillus Keqinensis sp. nov., a moderately halophilic bacterium isolated from a saline-alkaline lake.</title>
        <authorList>
            <person name="Wang H."/>
        </authorList>
    </citation>
    <scope>NUCLEOTIDE SEQUENCE [LARGE SCALE GENOMIC DNA]</scope>
    <source>
        <strain evidence="15 16">KQ-3</strain>
    </source>
</reference>
<keyword evidence="10 11" id="KW-0411">Iron-sulfur</keyword>
<feature type="binding site" evidence="11 12">
    <location>
        <begin position="77"/>
        <end position="78"/>
    </location>
    <ligand>
        <name>FAD</name>
        <dbReference type="ChEBI" id="CHEBI:57692"/>
    </ligand>
</feature>
<dbReference type="EMBL" id="RHIB01000001">
    <property type="protein sequence ID" value="RNA69662.1"/>
    <property type="molecule type" value="Genomic_DNA"/>
</dbReference>
<keyword evidence="5 11" id="KW-0479">Metal-binding</keyword>
<feature type="binding site" evidence="11 13">
    <location>
        <position position="242"/>
    </location>
    <ligand>
        <name>[2Fe-2S] cluster</name>
        <dbReference type="ChEBI" id="CHEBI:190135"/>
    </ligand>
</feature>
<dbReference type="InterPro" id="IPR017938">
    <property type="entry name" value="Riboflavin_synthase-like_b-brl"/>
</dbReference>
<comment type="cofactor">
    <cofactor evidence="11 12">
        <name>FAD</name>
        <dbReference type="ChEBI" id="CHEBI:57692"/>
    </cofactor>
    <text evidence="11 12">Binds 1 FAD per subunit.</text>
</comment>
<dbReference type="GO" id="GO:0046872">
    <property type="term" value="F:metal ion binding"/>
    <property type="evidence" value="ECO:0007669"/>
    <property type="project" value="UniProtKB-KW"/>
</dbReference>
<evidence type="ECO:0000256" key="12">
    <source>
        <dbReference type="PIRSR" id="PIRSR006816-1"/>
    </source>
</evidence>
<protein>
    <recommendedName>
        <fullName evidence="11">Dihydroorotate dehydrogenase B (NAD(+)), electron transfer subunit</fullName>
    </recommendedName>
    <alternativeName>
        <fullName evidence="11">Dihydroorotate oxidase B, electron transfer subunit</fullName>
    </alternativeName>
</protein>
<feature type="binding site" evidence="11 13">
    <location>
        <position position="228"/>
    </location>
    <ligand>
        <name>[2Fe-2S] cluster</name>
        <dbReference type="ChEBI" id="CHEBI:190135"/>
    </ligand>
</feature>
<keyword evidence="6 11" id="KW-0274">FAD</keyword>
<accession>A0A3M7TXN7</accession>
<dbReference type="SUPFAM" id="SSF63380">
    <property type="entry name" value="Riboflavin synthase domain-like"/>
    <property type="match status" value="1"/>
</dbReference>
<evidence type="ECO:0000256" key="5">
    <source>
        <dbReference type="ARBA" id="ARBA00022723"/>
    </source>
</evidence>
<dbReference type="InterPro" id="IPR017927">
    <property type="entry name" value="FAD-bd_FR_type"/>
</dbReference>
<dbReference type="GO" id="GO:0044205">
    <property type="term" value="P:'de novo' UMP biosynthetic process"/>
    <property type="evidence" value="ECO:0007669"/>
    <property type="project" value="UniProtKB-UniRule"/>
</dbReference>